<evidence type="ECO:0000313" key="2">
    <source>
        <dbReference type="EMBL" id="KAG2583887.1"/>
    </source>
</evidence>
<comment type="caution">
    <text evidence="3">The sequence shown here is derived from an EMBL/GenBank/DDBJ whole genome shotgun (WGS) entry which is preliminary data.</text>
</comment>
<evidence type="ECO:0000313" key="4">
    <source>
        <dbReference type="Proteomes" id="UP000823388"/>
    </source>
</evidence>
<keyword evidence="4" id="KW-1185">Reference proteome</keyword>
<organism evidence="3 4">
    <name type="scientific">Panicum virgatum</name>
    <name type="common">Blackwell switchgrass</name>
    <dbReference type="NCBI Taxonomy" id="38727"/>
    <lineage>
        <taxon>Eukaryota</taxon>
        <taxon>Viridiplantae</taxon>
        <taxon>Streptophyta</taxon>
        <taxon>Embryophyta</taxon>
        <taxon>Tracheophyta</taxon>
        <taxon>Spermatophyta</taxon>
        <taxon>Magnoliopsida</taxon>
        <taxon>Liliopsida</taxon>
        <taxon>Poales</taxon>
        <taxon>Poaceae</taxon>
        <taxon>PACMAD clade</taxon>
        <taxon>Panicoideae</taxon>
        <taxon>Panicodae</taxon>
        <taxon>Paniceae</taxon>
        <taxon>Panicinae</taxon>
        <taxon>Panicum</taxon>
        <taxon>Panicum sect. Hiantes</taxon>
    </lineage>
</organism>
<dbReference type="EMBL" id="CM029047">
    <property type="protein sequence ID" value="KAG2583887.1"/>
    <property type="molecule type" value="Genomic_DNA"/>
</dbReference>
<feature type="compositionally biased region" description="Basic and acidic residues" evidence="1">
    <location>
        <begin position="60"/>
        <end position="73"/>
    </location>
</feature>
<proteinExistence type="predicted"/>
<reference evidence="3" key="1">
    <citation type="submission" date="2020-05" db="EMBL/GenBank/DDBJ databases">
        <title>WGS assembly of Panicum virgatum.</title>
        <authorList>
            <person name="Lovell J.T."/>
            <person name="Jenkins J."/>
            <person name="Shu S."/>
            <person name="Juenger T.E."/>
            <person name="Schmutz J."/>
        </authorList>
    </citation>
    <scope>NUCLEOTIDE SEQUENCE</scope>
    <source>
        <strain evidence="3">AP13</strain>
    </source>
</reference>
<dbReference type="AlphaFoldDB" id="A0A8T0RDF9"/>
<protein>
    <submittedName>
        <fullName evidence="3">Uncharacterized protein</fullName>
    </submittedName>
</protein>
<evidence type="ECO:0000256" key="1">
    <source>
        <dbReference type="SAM" id="MobiDB-lite"/>
    </source>
</evidence>
<name>A0A8T0RDF9_PANVG</name>
<dbReference type="Proteomes" id="UP000823388">
    <property type="component" value="Chromosome 6K"/>
</dbReference>
<gene>
    <name evidence="3" type="ORF">PVAP13_6KG249300</name>
    <name evidence="2" type="ORF">PVAP13_6KG250912</name>
</gene>
<evidence type="ECO:0000313" key="3">
    <source>
        <dbReference type="EMBL" id="KAG2583891.1"/>
    </source>
</evidence>
<sequence>MPRGGLYRPRDRGDLRPHHHAPPLPWRGGHRRPHRPDSPSDARRHPWAPPRPRGPRRHAGHGDPPPRAHEHAGALRAHAAPGRGTAHVWAPVITADNFNRAALPLVDAAARIVSYIRGWDVGGLGERVLRGRGVLHVRAPVLAAQLGAEGHVPGNLRVIAAMADGRVLREVIRVLPGEEPEAAAGDVENRNDPDAAEVRVVPVDAAGVVHGRVVEEPRAGEEEDHHAAEVRVVPVNAAGVVHGRVVEEPHAAEEEDHHAAEVRVVPVDAAGVVHGRIVEEPRAAEEEDHHAEEVLVGEEGRLNEDAEGGGADGELQVEGEAVDGAAAVFICVLPQEARARERAMEAAKVDADLGELYALMEQQHEDVRAYLQEIEAIAENARRTRDWTGVPQAITHLRHNIDKKINSYKVQDEEARVLRLRQRHLRVPVRELPHQLANSPEQYLTQ</sequence>
<feature type="region of interest" description="Disordered" evidence="1">
    <location>
        <begin position="1"/>
        <end position="80"/>
    </location>
</feature>
<dbReference type="EMBL" id="CM029047">
    <property type="protein sequence ID" value="KAG2583891.1"/>
    <property type="molecule type" value="Genomic_DNA"/>
</dbReference>
<feature type="compositionally biased region" description="Basic and acidic residues" evidence="1">
    <location>
        <begin position="35"/>
        <end position="44"/>
    </location>
</feature>
<accession>A0A8T0RDF9</accession>